<dbReference type="Gene3D" id="1.10.357.10">
    <property type="entry name" value="Tetracycline Repressor, domain 2"/>
    <property type="match status" value="1"/>
</dbReference>
<dbReference type="PANTHER" id="PTHR47506:SF7">
    <property type="entry name" value="TRANSCRIPTIONAL REGULATORY PROTEIN"/>
    <property type="match status" value="1"/>
</dbReference>
<evidence type="ECO:0000256" key="2">
    <source>
        <dbReference type="ARBA" id="ARBA00023125"/>
    </source>
</evidence>
<feature type="domain" description="HTH tetR-type" evidence="5">
    <location>
        <begin position="9"/>
        <end position="69"/>
    </location>
</feature>
<keyword evidence="2 4" id="KW-0238">DNA-binding</keyword>
<keyword evidence="1" id="KW-0805">Transcription regulation</keyword>
<evidence type="ECO:0000313" key="6">
    <source>
        <dbReference type="EMBL" id="GEO01525.1"/>
    </source>
</evidence>
<dbReference type="InterPro" id="IPR023772">
    <property type="entry name" value="DNA-bd_HTH_TetR-type_CS"/>
</dbReference>
<dbReference type="InterPro" id="IPR001647">
    <property type="entry name" value="HTH_TetR"/>
</dbReference>
<proteinExistence type="predicted"/>
<dbReference type="AlphaFoldDB" id="A0A512AP91"/>
<organism evidence="6 7">
    <name type="scientific">Novosphingobium sediminis</name>
    <dbReference type="NCBI Taxonomy" id="707214"/>
    <lineage>
        <taxon>Bacteria</taxon>
        <taxon>Pseudomonadati</taxon>
        <taxon>Pseudomonadota</taxon>
        <taxon>Alphaproteobacteria</taxon>
        <taxon>Sphingomonadales</taxon>
        <taxon>Sphingomonadaceae</taxon>
        <taxon>Novosphingobium</taxon>
    </lineage>
</organism>
<dbReference type="InterPro" id="IPR036271">
    <property type="entry name" value="Tet_transcr_reg_TetR-rel_C_sf"/>
</dbReference>
<comment type="caution">
    <text evidence="6">The sequence shown here is derived from an EMBL/GenBank/DDBJ whole genome shotgun (WGS) entry which is preliminary data.</text>
</comment>
<accession>A0A512AP91</accession>
<protein>
    <submittedName>
        <fullName evidence="6">TetR family transcriptional regulator</fullName>
    </submittedName>
</protein>
<sequence>MRVSREQMAANHAGILEEASRQFRERGFDAVTVADVMKGAGLTHGGFYGHFESKDDLIAKVLQHLLARGEGPIDDLAAWQQTYLSPKHRDEPALGCPVASLAGLMGQQTPDARTAMAKGIESQIERLAEAIPGSTAEERRRAAIGQWSAMVGALVLSRAVGDAPLSHELLDETLRWLDQRNHVPERTA</sequence>
<dbReference type="Proteomes" id="UP000321464">
    <property type="component" value="Unassembled WGS sequence"/>
</dbReference>
<evidence type="ECO:0000256" key="1">
    <source>
        <dbReference type="ARBA" id="ARBA00023015"/>
    </source>
</evidence>
<dbReference type="InterPro" id="IPR009057">
    <property type="entry name" value="Homeodomain-like_sf"/>
</dbReference>
<dbReference type="PANTHER" id="PTHR47506">
    <property type="entry name" value="TRANSCRIPTIONAL REGULATORY PROTEIN"/>
    <property type="match status" value="1"/>
</dbReference>
<dbReference type="PROSITE" id="PS50977">
    <property type="entry name" value="HTH_TETR_2"/>
    <property type="match status" value="1"/>
</dbReference>
<evidence type="ECO:0000256" key="4">
    <source>
        <dbReference type="PROSITE-ProRule" id="PRU00335"/>
    </source>
</evidence>
<name>A0A512AP91_9SPHN</name>
<dbReference type="Gene3D" id="1.10.10.60">
    <property type="entry name" value="Homeodomain-like"/>
    <property type="match status" value="1"/>
</dbReference>
<evidence type="ECO:0000259" key="5">
    <source>
        <dbReference type="PROSITE" id="PS50977"/>
    </source>
</evidence>
<dbReference type="EMBL" id="BJYR01000023">
    <property type="protein sequence ID" value="GEO01525.1"/>
    <property type="molecule type" value="Genomic_DNA"/>
</dbReference>
<dbReference type="Pfam" id="PF00440">
    <property type="entry name" value="TetR_N"/>
    <property type="match status" value="1"/>
</dbReference>
<feature type="DNA-binding region" description="H-T-H motif" evidence="4">
    <location>
        <begin position="32"/>
        <end position="51"/>
    </location>
</feature>
<dbReference type="GO" id="GO:0003677">
    <property type="term" value="F:DNA binding"/>
    <property type="evidence" value="ECO:0007669"/>
    <property type="project" value="UniProtKB-UniRule"/>
</dbReference>
<gene>
    <name evidence="6" type="ORF">NSE01_33570</name>
</gene>
<evidence type="ECO:0000256" key="3">
    <source>
        <dbReference type="ARBA" id="ARBA00023163"/>
    </source>
</evidence>
<dbReference type="PROSITE" id="PS01081">
    <property type="entry name" value="HTH_TETR_1"/>
    <property type="match status" value="1"/>
</dbReference>
<dbReference type="SUPFAM" id="SSF48498">
    <property type="entry name" value="Tetracyclin repressor-like, C-terminal domain"/>
    <property type="match status" value="1"/>
</dbReference>
<keyword evidence="7" id="KW-1185">Reference proteome</keyword>
<dbReference type="RefSeq" id="WP_147160839.1">
    <property type="nucleotide sequence ID" value="NZ_BJYR01000023.1"/>
</dbReference>
<dbReference type="PRINTS" id="PR00455">
    <property type="entry name" value="HTHTETR"/>
</dbReference>
<reference evidence="6 7" key="1">
    <citation type="submission" date="2019-07" db="EMBL/GenBank/DDBJ databases">
        <title>Whole genome shotgun sequence of Novosphingobium sediminis NBRC 106119.</title>
        <authorList>
            <person name="Hosoyama A."/>
            <person name="Uohara A."/>
            <person name="Ohji S."/>
            <person name="Ichikawa N."/>
        </authorList>
    </citation>
    <scope>NUCLEOTIDE SEQUENCE [LARGE SCALE GENOMIC DNA]</scope>
    <source>
        <strain evidence="6 7">NBRC 106119</strain>
    </source>
</reference>
<dbReference type="OrthoDB" id="9798857at2"/>
<dbReference type="SUPFAM" id="SSF46689">
    <property type="entry name" value="Homeodomain-like"/>
    <property type="match status" value="1"/>
</dbReference>
<keyword evidence="3" id="KW-0804">Transcription</keyword>
<evidence type="ECO:0000313" key="7">
    <source>
        <dbReference type="Proteomes" id="UP000321464"/>
    </source>
</evidence>